<dbReference type="EnsemblMetazoa" id="GAUT048374-RA">
    <property type="protein sequence ID" value="GAUT048374-PA"/>
    <property type="gene ID" value="GAUT048374"/>
</dbReference>
<dbReference type="VEuPathDB" id="VectorBase:GAUT048374"/>
<keyword evidence="2" id="KW-1185">Reference proteome</keyword>
<sequence>MTTTIMLKEKNFTTKRINLQLTYNADAVYCRNECINACPLARFYIFTYTPHNSNDYNDYTTTSTTATATTATTATTTITTYLFSHFNERSKNVSTQMKIARELRLQASKQASKQQRNCGNNDGNLNCIERINKQRRKFNSTEISCYASKGFVFHTKLTSSTA</sequence>
<organism evidence="1 2">
    <name type="scientific">Glossina austeni</name>
    <name type="common">Savannah tsetse fly</name>
    <dbReference type="NCBI Taxonomy" id="7395"/>
    <lineage>
        <taxon>Eukaryota</taxon>
        <taxon>Metazoa</taxon>
        <taxon>Ecdysozoa</taxon>
        <taxon>Arthropoda</taxon>
        <taxon>Hexapoda</taxon>
        <taxon>Insecta</taxon>
        <taxon>Pterygota</taxon>
        <taxon>Neoptera</taxon>
        <taxon>Endopterygota</taxon>
        <taxon>Diptera</taxon>
        <taxon>Brachycera</taxon>
        <taxon>Muscomorpha</taxon>
        <taxon>Hippoboscoidea</taxon>
        <taxon>Glossinidae</taxon>
        <taxon>Glossina</taxon>
    </lineage>
</organism>
<proteinExistence type="predicted"/>
<accession>A0A1A9VUS6</accession>
<name>A0A1A9VUS6_GLOAU</name>
<protein>
    <submittedName>
        <fullName evidence="1">Uncharacterized protein</fullName>
    </submittedName>
</protein>
<reference evidence="1" key="1">
    <citation type="submission" date="2020-05" db="UniProtKB">
        <authorList>
            <consortium name="EnsemblMetazoa"/>
        </authorList>
    </citation>
    <scope>IDENTIFICATION</scope>
    <source>
        <strain evidence="1">TTRI</strain>
    </source>
</reference>
<dbReference type="AlphaFoldDB" id="A0A1A9VUS6"/>
<evidence type="ECO:0000313" key="1">
    <source>
        <dbReference type="EnsemblMetazoa" id="GAUT048374-PA"/>
    </source>
</evidence>
<dbReference type="Proteomes" id="UP000078200">
    <property type="component" value="Unassembled WGS sequence"/>
</dbReference>
<evidence type="ECO:0000313" key="2">
    <source>
        <dbReference type="Proteomes" id="UP000078200"/>
    </source>
</evidence>